<dbReference type="EMBL" id="CM042883">
    <property type="protein sequence ID" value="KAI4378956.1"/>
    <property type="molecule type" value="Genomic_DNA"/>
</dbReference>
<organism evidence="1 2">
    <name type="scientific">Melastoma candidum</name>
    <dbReference type="NCBI Taxonomy" id="119954"/>
    <lineage>
        <taxon>Eukaryota</taxon>
        <taxon>Viridiplantae</taxon>
        <taxon>Streptophyta</taxon>
        <taxon>Embryophyta</taxon>
        <taxon>Tracheophyta</taxon>
        <taxon>Spermatophyta</taxon>
        <taxon>Magnoliopsida</taxon>
        <taxon>eudicotyledons</taxon>
        <taxon>Gunneridae</taxon>
        <taxon>Pentapetalae</taxon>
        <taxon>rosids</taxon>
        <taxon>malvids</taxon>
        <taxon>Myrtales</taxon>
        <taxon>Melastomataceae</taxon>
        <taxon>Melastomatoideae</taxon>
        <taxon>Melastomateae</taxon>
        <taxon>Melastoma</taxon>
    </lineage>
</organism>
<evidence type="ECO:0000313" key="1">
    <source>
        <dbReference type="EMBL" id="KAI4378956.1"/>
    </source>
</evidence>
<accession>A0ACB9RL58</accession>
<comment type="caution">
    <text evidence="1">The sequence shown here is derived from an EMBL/GenBank/DDBJ whole genome shotgun (WGS) entry which is preliminary data.</text>
</comment>
<protein>
    <submittedName>
        <fullName evidence="1">Uncharacterized protein</fullName>
    </submittedName>
</protein>
<reference evidence="2" key="1">
    <citation type="journal article" date="2023" name="Front. Plant Sci.">
        <title>Chromosomal-level genome assembly of Melastoma candidum provides insights into trichome evolution.</title>
        <authorList>
            <person name="Zhong Y."/>
            <person name="Wu W."/>
            <person name="Sun C."/>
            <person name="Zou P."/>
            <person name="Liu Y."/>
            <person name="Dai S."/>
            <person name="Zhou R."/>
        </authorList>
    </citation>
    <scope>NUCLEOTIDE SEQUENCE [LARGE SCALE GENOMIC DNA]</scope>
</reference>
<proteinExistence type="predicted"/>
<dbReference type="Proteomes" id="UP001057402">
    <property type="component" value="Chromosome 4"/>
</dbReference>
<keyword evidence="2" id="KW-1185">Reference proteome</keyword>
<gene>
    <name evidence="1" type="ORF">MLD38_016371</name>
</gene>
<sequence>MPKTTAITHADLAPSRRNTNLGSKTGASLAVLTILCGLMSFILCLFAEATRSQATWITSNGEGKDGGCLYNGSGKLPLLSALSAFLILTMTMMIEHTYILICVSKLPSSEAIGWDPDSGITLPWQAGFFFITTWVCFTVAEILLLIGLSIESSHLKDWSRPRTNCPVIHQGLFCAAGVLALATVLLAAGLHLTAGSLERAFQERELAQRQMLEVSVMYASPPRSPRPRSMSALFREDPVAVGGDEHPRADFHSVLAKFSNTVV</sequence>
<evidence type="ECO:0000313" key="2">
    <source>
        <dbReference type="Proteomes" id="UP001057402"/>
    </source>
</evidence>
<name>A0ACB9RL58_9MYRT</name>